<dbReference type="AlphaFoldDB" id="A0A7N2R245"/>
<dbReference type="Gramene" id="QL03p072741:mrna">
    <property type="protein sequence ID" value="QL03p072741:mrna"/>
    <property type="gene ID" value="QL03p072741"/>
</dbReference>
<dbReference type="EMBL" id="LRBV02000003">
    <property type="status" value="NOT_ANNOTATED_CDS"/>
    <property type="molecule type" value="Genomic_DNA"/>
</dbReference>
<reference evidence="1 2" key="1">
    <citation type="journal article" date="2016" name="G3 (Bethesda)">
        <title>First Draft Assembly and Annotation of the Genome of a California Endemic Oak Quercus lobata Nee (Fagaceae).</title>
        <authorList>
            <person name="Sork V.L."/>
            <person name="Fitz-Gibbon S.T."/>
            <person name="Puiu D."/>
            <person name="Crepeau M."/>
            <person name="Gugger P.F."/>
            <person name="Sherman R."/>
            <person name="Stevens K."/>
            <person name="Langley C.H."/>
            <person name="Pellegrini M."/>
            <person name="Salzberg S.L."/>
        </authorList>
    </citation>
    <scope>NUCLEOTIDE SEQUENCE [LARGE SCALE GENOMIC DNA]</scope>
    <source>
        <strain evidence="1 2">cv. SW786</strain>
    </source>
</reference>
<evidence type="ECO:0000313" key="1">
    <source>
        <dbReference type="EnsemblPlants" id="QL03p072741:mrna"/>
    </source>
</evidence>
<organism evidence="1 2">
    <name type="scientific">Quercus lobata</name>
    <name type="common">Valley oak</name>
    <dbReference type="NCBI Taxonomy" id="97700"/>
    <lineage>
        <taxon>Eukaryota</taxon>
        <taxon>Viridiplantae</taxon>
        <taxon>Streptophyta</taxon>
        <taxon>Embryophyta</taxon>
        <taxon>Tracheophyta</taxon>
        <taxon>Spermatophyta</taxon>
        <taxon>Magnoliopsida</taxon>
        <taxon>eudicotyledons</taxon>
        <taxon>Gunneridae</taxon>
        <taxon>Pentapetalae</taxon>
        <taxon>rosids</taxon>
        <taxon>fabids</taxon>
        <taxon>Fagales</taxon>
        <taxon>Fagaceae</taxon>
        <taxon>Quercus</taxon>
    </lineage>
</organism>
<dbReference type="InParanoid" id="A0A7N2R245"/>
<protein>
    <submittedName>
        <fullName evidence="1">Uncharacterized protein</fullName>
    </submittedName>
</protein>
<keyword evidence="2" id="KW-1185">Reference proteome</keyword>
<reference evidence="1" key="2">
    <citation type="submission" date="2021-01" db="UniProtKB">
        <authorList>
            <consortium name="EnsemblPlants"/>
        </authorList>
    </citation>
    <scope>IDENTIFICATION</scope>
</reference>
<sequence length="281" mass="30890">MLFPPNRAENRQIWCFSRRNLPNRAGKIVGKLEIAARRSLFGRVGLNGLQSQLQSMGFYPGCPGSGFKCFSNSDCTTMPPMDNSSQHEVRDTDYREDAATGLSIPTCSNSGATEAMFQTNPSLDIASQPNEAPDTEHESHGMYYLPLAVSSVGTEPLGNSLAPSPLHVIQSPLPAHESHSRYYLPPAASSESRYQSLPHVIQSLLPAHESRGGYYLPRSISSGGAKTLRNSLAQLPPHVIQSPLLVSLPTRRRYRPYHGWISNDEEVDLVQLTPAPLPERE</sequence>
<accession>A0A7N2R245</accession>
<dbReference type="EnsemblPlants" id="QL03p072741:mrna">
    <property type="protein sequence ID" value="QL03p072741:mrna"/>
    <property type="gene ID" value="QL03p072741"/>
</dbReference>
<evidence type="ECO:0000313" key="2">
    <source>
        <dbReference type="Proteomes" id="UP000594261"/>
    </source>
</evidence>
<proteinExistence type="predicted"/>
<dbReference type="Proteomes" id="UP000594261">
    <property type="component" value="Chromosome 3"/>
</dbReference>
<name>A0A7N2R245_QUELO</name>